<organism evidence="1">
    <name type="scientific">marine sediment metagenome</name>
    <dbReference type="NCBI Taxonomy" id="412755"/>
    <lineage>
        <taxon>unclassified sequences</taxon>
        <taxon>metagenomes</taxon>
        <taxon>ecological metagenomes</taxon>
    </lineage>
</organism>
<proteinExistence type="predicted"/>
<accession>X0TN83</accession>
<evidence type="ECO:0000313" key="1">
    <source>
        <dbReference type="EMBL" id="GAF94704.1"/>
    </source>
</evidence>
<dbReference type="AlphaFoldDB" id="X0TN83"/>
<gene>
    <name evidence="1" type="ORF">S01H1_19499</name>
</gene>
<reference evidence="1" key="1">
    <citation type="journal article" date="2014" name="Front. Microbiol.">
        <title>High frequency of phylogenetically diverse reductive dehalogenase-homologous genes in deep subseafloor sedimentary metagenomes.</title>
        <authorList>
            <person name="Kawai M."/>
            <person name="Futagami T."/>
            <person name="Toyoda A."/>
            <person name="Takaki Y."/>
            <person name="Nishi S."/>
            <person name="Hori S."/>
            <person name="Arai W."/>
            <person name="Tsubouchi T."/>
            <person name="Morono Y."/>
            <person name="Uchiyama I."/>
            <person name="Ito T."/>
            <person name="Fujiyama A."/>
            <person name="Inagaki F."/>
            <person name="Takami H."/>
        </authorList>
    </citation>
    <scope>NUCLEOTIDE SEQUENCE</scope>
    <source>
        <strain evidence="1">Expedition CK06-06</strain>
    </source>
</reference>
<feature type="non-terminal residue" evidence="1">
    <location>
        <position position="1"/>
    </location>
</feature>
<name>X0TN83_9ZZZZ</name>
<dbReference type="EMBL" id="BARS01010539">
    <property type="protein sequence ID" value="GAF94704.1"/>
    <property type="molecule type" value="Genomic_DNA"/>
</dbReference>
<sequence>QKYGVKDTRIFSSVTEFELGINNYLSFNGSLPYYADLFKQGNKSGNKTGAGDIVLGVRLSKRIDETMFRGFSIGSRIRYPEQLGYGPEPLGLRTFSYGEFAYSIEAATGLRFRFMDWNASVSMLQFLKAAKVDSAFTTDSFYDTGFGYMGIGQPDAIGLSRGISQNQFNVALGASVPIKSWFAGLMELNATSFTEKPKRDTIVTLSPALRFGSTENFNMTFGMSFALNGAIPDRTFMFRLRVPTLSARGIKELLIKRSIGERVRSRNSLVAVQDFTKRDIKFLYEKDLKNTLHDNLQSKGLMDV</sequence>
<comment type="caution">
    <text evidence="1">The sequence shown here is derived from an EMBL/GenBank/DDBJ whole genome shotgun (WGS) entry which is preliminary data.</text>
</comment>
<feature type="non-terminal residue" evidence="1">
    <location>
        <position position="304"/>
    </location>
</feature>
<protein>
    <submittedName>
        <fullName evidence="1">Uncharacterized protein</fullName>
    </submittedName>
</protein>